<feature type="transmembrane region" description="Helical" evidence="1">
    <location>
        <begin position="49"/>
        <end position="70"/>
    </location>
</feature>
<feature type="chain" id="PRO_5031276073" description="Transmembrane protein 218" evidence="2">
    <location>
        <begin position="20"/>
        <end position="160"/>
    </location>
</feature>
<sequence length="160" mass="17576">MQLAVLSGVWLHCTLLAQASSSAAGAVHNRAGRHLLQTSTWSAPRVVGVGPGVFVLIFFSIVLGTACIIFSKTKYKGAVYASSIVTYTVLLLVLFVTPRGERTYDNNVDVYDWSLLWMSLLGIAMILGVLMSFVGFMSFVASPPMNARKLNEYRDILRIR</sequence>
<feature type="transmembrane region" description="Helical" evidence="1">
    <location>
        <begin position="116"/>
        <end position="141"/>
    </location>
</feature>
<keyword evidence="1" id="KW-0472">Membrane</keyword>
<evidence type="ECO:0000313" key="3">
    <source>
        <dbReference type="EMBL" id="CAD9207521.1"/>
    </source>
</evidence>
<proteinExistence type="predicted"/>
<evidence type="ECO:0008006" key="4">
    <source>
        <dbReference type="Google" id="ProtNLM"/>
    </source>
</evidence>
<reference evidence="3" key="1">
    <citation type="submission" date="2021-01" db="EMBL/GenBank/DDBJ databases">
        <authorList>
            <person name="Corre E."/>
            <person name="Pelletier E."/>
            <person name="Niang G."/>
            <person name="Scheremetjew M."/>
            <person name="Finn R."/>
            <person name="Kale V."/>
            <person name="Holt S."/>
            <person name="Cochrane G."/>
            <person name="Meng A."/>
            <person name="Brown T."/>
            <person name="Cohen L."/>
        </authorList>
    </citation>
    <scope>NUCLEOTIDE SEQUENCE</scope>
    <source>
        <strain evidence="3">PLY429</strain>
    </source>
</reference>
<keyword evidence="1" id="KW-0812">Transmembrane</keyword>
<accession>A0A7S1SUZ4</accession>
<gene>
    <name evidence="3" type="ORF">TCHU04912_LOCUS9757</name>
</gene>
<feature type="transmembrane region" description="Helical" evidence="1">
    <location>
        <begin position="77"/>
        <end position="96"/>
    </location>
</feature>
<dbReference type="EMBL" id="HBGG01018906">
    <property type="protein sequence ID" value="CAD9207521.1"/>
    <property type="molecule type" value="Transcribed_RNA"/>
</dbReference>
<dbReference type="AlphaFoldDB" id="A0A7S1SUZ4"/>
<evidence type="ECO:0000256" key="1">
    <source>
        <dbReference type="SAM" id="Phobius"/>
    </source>
</evidence>
<keyword evidence="2" id="KW-0732">Signal</keyword>
<evidence type="ECO:0000256" key="2">
    <source>
        <dbReference type="SAM" id="SignalP"/>
    </source>
</evidence>
<keyword evidence="1" id="KW-1133">Transmembrane helix</keyword>
<organism evidence="3">
    <name type="scientific">Tetraselmis chuii</name>
    <dbReference type="NCBI Taxonomy" id="63592"/>
    <lineage>
        <taxon>Eukaryota</taxon>
        <taxon>Viridiplantae</taxon>
        <taxon>Chlorophyta</taxon>
        <taxon>core chlorophytes</taxon>
        <taxon>Chlorodendrophyceae</taxon>
        <taxon>Chlorodendrales</taxon>
        <taxon>Chlorodendraceae</taxon>
        <taxon>Tetraselmis</taxon>
    </lineage>
</organism>
<feature type="signal peptide" evidence="2">
    <location>
        <begin position="1"/>
        <end position="19"/>
    </location>
</feature>
<protein>
    <recommendedName>
        <fullName evidence="4">Transmembrane protein 218</fullName>
    </recommendedName>
</protein>
<name>A0A7S1SUZ4_9CHLO</name>